<accession>A0A3P8PTW7</accession>
<feature type="domain" description="Ig-like" evidence="4">
    <location>
        <begin position="4"/>
        <end position="117"/>
    </location>
</feature>
<dbReference type="SMART" id="SM00409">
    <property type="entry name" value="IG"/>
    <property type="match status" value="1"/>
</dbReference>
<dbReference type="SMART" id="SM00406">
    <property type="entry name" value="IGv"/>
    <property type="match status" value="1"/>
</dbReference>
<dbReference type="Bgee" id="ENSACLG00000013829">
    <property type="expression patterns" value="Expressed in zone of skin and 8 other cell types or tissues"/>
</dbReference>
<dbReference type="AlphaFoldDB" id="A0A3P8PTW7"/>
<evidence type="ECO:0000256" key="2">
    <source>
        <dbReference type="ARBA" id="ARBA00023136"/>
    </source>
</evidence>
<dbReference type="InterPro" id="IPR013783">
    <property type="entry name" value="Ig-like_fold"/>
</dbReference>
<evidence type="ECO:0000256" key="3">
    <source>
        <dbReference type="ARBA" id="ARBA00023319"/>
    </source>
</evidence>
<sequence length="130" mass="14218">MFLSSVSQHASGVKVYEGEDSVLLSCQVSADVSRNSTSAVWNRDGFKNPTVHLRSQSGDDLRRQNDLYDGRTSMRADALQTGDLSLTLRKPTVSDSGTYTCNALKAGQAQGQPEVVHLKVTGQWTEVRLM</sequence>
<evidence type="ECO:0000313" key="5">
    <source>
        <dbReference type="Ensembl" id="ENSACLP00000020354.2"/>
    </source>
</evidence>
<dbReference type="Ensembl" id="ENSACLT00000020825.2">
    <property type="protein sequence ID" value="ENSACLP00000020354.2"/>
    <property type="gene ID" value="ENSACLG00000013829.2"/>
</dbReference>
<dbReference type="SUPFAM" id="SSF48726">
    <property type="entry name" value="Immunoglobulin"/>
    <property type="match status" value="1"/>
</dbReference>
<dbReference type="Gene3D" id="2.60.40.10">
    <property type="entry name" value="Immunoglobulins"/>
    <property type="match status" value="1"/>
</dbReference>
<dbReference type="STRING" id="8154.ENSACLP00000020354"/>
<dbReference type="InterPro" id="IPR003599">
    <property type="entry name" value="Ig_sub"/>
</dbReference>
<keyword evidence="6" id="KW-1185">Reference proteome</keyword>
<keyword evidence="2" id="KW-0472">Membrane</keyword>
<proteinExistence type="predicted"/>
<organism evidence="5 6">
    <name type="scientific">Astatotilapia calliptera</name>
    <name type="common">Eastern happy</name>
    <name type="synonym">Chromis callipterus</name>
    <dbReference type="NCBI Taxonomy" id="8154"/>
    <lineage>
        <taxon>Eukaryota</taxon>
        <taxon>Metazoa</taxon>
        <taxon>Chordata</taxon>
        <taxon>Craniata</taxon>
        <taxon>Vertebrata</taxon>
        <taxon>Euteleostomi</taxon>
        <taxon>Actinopterygii</taxon>
        <taxon>Neopterygii</taxon>
        <taxon>Teleostei</taxon>
        <taxon>Neoteleostei</taxon>
        <taxon>Acanthomorphata</taxon>
        <taxon>Ovalentaria</taxon>
        <taxon>Cichlomorphae</taxon>
        <taxon>Cichliformes</taxon>
        <taxon>Cichlidae</taxon>
        <taxon>African cichlids</taxon>
        <taxon>Pseudocrenilabrinae</taxon>
        <taxon>Haplochromini</taxon>
        <taxon>Astatotilapia</taxon>
    </lineage>
</organism>
<dbReference type="InterPro" id="IPR013106">
    <property type="entry name" value="Ig_V-set"/>
</dbReference>
<dbReference type="GeneTree" id="ENSGT00940000168804"/>
<dbReference type="InterPro" id="IPR050504">
    <property type="entry name" value="IgSF_BTN/MOG"/>
</dbReference>
<evidence type="ECO:0000259" key="4">
    <source>
        <dbReference type="PROSITE" id="PS50835"/>
    </source>
</evidence>
<dbReference type="PANTHER" id="PTHR24100">
    <property type="entry name" value="BUTYROPHILIN"/>
    <property type="match status" value="1"/>
</dbReference>
<reference evidence="5" key="2">
    <citation type="submission" date="2025-08" db="UniProtKB">
        <authorList>
            <consortium name="Ensembl"/>
        </authorList>
    </citation>
    <scope>IDENTIFICATION</scope>
</reference>
<reference evidence="5" key="1">
    <citation type="submission" date="2018-05" db="EMBL/GenBank/DDBJ databases">
        <authorList>
            <person name="Datahose"/>
        </authorList>
    </citation>
    <scope>NUCLEOTIDE SEQUENCE</scope>
</reference>
<evidence type="ECO:0000313" key="6">
    <source>
        <dbReference type="Proteomes" id="UP000265100"/>
    </source>
</evidence>
<dbReference type="InterPro" id="IPR036179">
    <property type="entry name" value="Ig-like_dom_sf"/>
</dbReference>
<evidence type="ECO:0000256" key="1">
    <source>
        <dbReference type="ARBA" id="ARBA00004370"/>
    </source>
</evidence>
<dbReference type="OMA" id="GHIKVIL"/>
<keyword evidence="3" id="KW-0393">Immunoglobulin domain</keyword>
<comment type="subcellular location">
    <subcellularLocation>
        <location evidence="1">Membrane</location>
    </subcellularLocation>
</comment>
<dbReference type="PROSITE" id="PS50835">
    <property type="entry name" value="IG_LIKE"/>
    <property type="match status" value="1"/>
</dbReference>
<dbReference type="GO" id="GO:0016020">
    <property type="term" value="C:membrane"/>
    <property type="evidence" value="ECO:0007669"/>
    <property type="project" value="UniProtKB-SubCell"/>
</dbReference>
<name>A0A3P8PTW7_ASTCA</name>
<reference evidence="5" key="3">
    <citation type="submission" date="2025-09" db="UniProtKB">
        <authorList>
            <consortium name="Ensembl"/>
        </authorList>
    </citation>
    <scope>IDENTIFICATION</scope>
</reference>
<dbReference type="Pfam" id="PF07686">
    <property type="entry name" value="V-set"/>
    <property type="match status" value="1"/>
</dbReference>
<dbReference type="InterPro" id="IPR007110">
    <property type="entry name" value="Ig-like_dom"/>
</dbReference>
<protein>
    <recommendedName>
        <fullName evidence="4">Ig-like domain-containing protein</fullName>
    </recommendedName>
</protein>
<dbReference type="Proteomes" id="UP000265100">
    <property type="component" value="Chromosome 3"/>
</dbReference>